<evidence type="ECO:0000256" key="2">
    <source>
        <dbReference type="SAM" id="SignalP"/>
    </source>
</evidence>
<feature type="signal peptide" evidence="2">
    <location>
        <begin position="1"/>
        <end position="15"/>
    </location>
</feature>
<dbReference type="EMBL" id="BAAFSV010000003">
    <property type="protein sequence ID" value="GAB1316539.1"/>
    <property type="molecule type" value="Genomic_DNA"/>
</dbReference>
<name>A0ABQ0GFJ1_9PEZI</name>
<proteinExistence type="predicted"/>
<comment type="caution">
    <text evidence="3">The sequence shown here is derived from an EMBL/GenBank/DDBJ whole genome shotgun (WGS) entry which is preliminary data.</text>
</comment>
<evidence type="ECO:0000256" key="1">
    <source>
        <dbReference type="SAM" id="MobiDB-lite"/>
    </source>
</evidence>
<protein>
    <submittedName>
        <fullName evidence="3">Uncharacterized protein</fullName>
    </submittedName>
</protein>
<dbReference type="RefSeq" id="XP_070918270.1">
    <property type="nucleotide sequence ID" value="XM_071062169.1"/>
</dbReference>
<sequence length="285" mass="31677">MKLLVFFGVVGVVGASVSSATRSSVAPRRQQSQVPLSVTTQPLHRQHEQSVEYPVTSTFTSKATFRVPPLNPWNLPPPEWTMVTYDITTLEPHPSRPTSYPETIVQTAITTATNTIYIRSGSSHLVRTIMATTTQFDTFYVHTPAPSHLRPGYSFTDFPGCGDCVLDVDWKPDPACEANGWGTGCANQQCQWRGNEGDAGHWYCFAGPHRGDRDYMGRLCWRGDDIAFDPLAKPCLYGDQLPHCVPCVGMRVDCERDNGVCPTRPGHPDFRTEVPESITSRSPWM</sequence>
<feature type="compositionally biased region" description="Polar residues" evidence="1">
    <location>
        <begin position="30"/>
        <end position="43"/>
    </location>
</feature>
<keyword evidence="4" id="KW-1185">Reference proteome</keyword>
<evidence type="ECO:0000313" key="3">
    <source>
        <dbReference type="EMBL" id="GAB1316539.1"/>
    </source>
</evidence>
<evidence type="ECO:0000313" key="4">
    <source>
        <dbReference type="Proteomes" id="UP001628179"/>
    </source>
</evidence>
<accession>A0ABQ0GFJ1</accession>
<organism evidence="3 4">
    <name type="scientific">Madurella fahalii</name>
    <dbReference type="NCBI Taxonomy" id="1157608"/>
    <lineage>
        <taxon>Eukaryota</taxon>
        <taxon>Fungi</taxon>
        <taxon>Dikarya</taxon>
        <taxon>Ascomycota</taxon>
        <taxon>Pezizomycotina</taxon>
        <taxon>Sordariomycetes</taxon>
        <taxon>Sordariomycetidae</taxon>
        <taxon>Sordariales</taxon>
        <taxon>Sordariales incertae sedis</taxon>
        <taxon>Madurella</taxon>
    </lineage>
</organism>
<feature type="region of interest" description="Disordered" evidence="1">
    <location>
        <begin position="24"/>
        <end position="50"/>
    </location>
</feature>
<reference evidence="3 4" key="1">
    <citation type="submission" date="2024-09" db="EMBL/GenBank/DDBJ databases">
        <title>Itraconazole resistance in Madurella fahalii resulting from another homologue of gene encoding cytochrome P450 14-alpha sterol demethylase (CYP51).</title>
        <authorList>
            <person name="Yoshioka I."/>
            <person name="Fahal A.H."/>
            <person name="Kaneko S."/>
            <person name="Yaguchi T."/>
        </authorList>
    </citation>
    <scope>NUCLEOTIDE SEQUENCE [LARGE SCALE GENOMIC DNA]</scope>
    <source>
        <strain evidence="3 4">IFM 68171</strain>
    </source>
</reference>
<dbReference type="Proteomes" id="UP001628179">
    <property type="component" value="Unassembled WGS sequence"/>
</dbReference>
<keyword evidence="2" id="KW-0732">Signal</keyword>
<dbReference type="GeneID" id="98177492"/>
<gene>
    <name evidence="3" type="ORF">MFIFM68171_06749</name>
</gene>
<feature type="chain" id="PRO_5046261751" evidence="2">
    <location>
        <begin position="16"/>
        <end position="285"/>
    </location>
</feature>